<organism evidence="1 2">
    <name type="scientific">Trichinella nelsoni</name>
    <dbReference type="NCBI Taxonomy" id="6336"/>
    <lineage>
        <taxon>Eukaryota</taxon>
        <taxon>Metazoa</taxon>
        <taxon>Ecdysozoa</taxon>
        <taxon>Nematoda</taxon>
        <taxon>Enoplea</taxon>
        <taxon>Dorylaimia</taxon>
        <taxon>Trichinellida</taxon>
        <taxon>Trichinellidae</taxon>
        <taxon>Trichinella</taxon>
    </lineage>
</organism>
<proteinExistence type="predicted"/>
<dbReference type="EMBL" id="JYDL01000031">
    <property type="protein sequence ID" value="KRX22460.1"/>
    <property type="molecule type" value="Genomic_DNA"/>
</dbReference>
<name>A0A0V0S6V4_9BILA</name>
<reference evidence="1 2" key="1">
    <citation type="submission" date="2015-01" db="EMBL/GenBank/DDBJ databases">
        <title>Evolution of Trichinella species and genotypes.</title>
        <authorList>
            <person name="Korhonen P.K."/>
            <person name="Edoardo P."/>
            <person name="Giuseppe L.R."/>
            <person name="Gasser R.B."/>
        </authorList>
    </citation>
    <scope>NUCLEOTIDE SEQUENCE [LARGE SCALE GENOMIC DNA]</scope>
    <source>
        <strain evidence="1">ISS37</strain>
    </source>
</reference>
<comment type="caution">
    <text evidence="1">The sequence shown here is derived from an EMBL/GenBank/DDBJ whole genome shotgun (WGS) entry which is preliminary data.</text>
</comment>
<keyword evidence="2" id="KW-1185">Reference proteome</keyword>
<protein>
    <submittedName>
        <fullName evidence="1">Uncharacterized protein</fullName>
    </submittedName>
</protein>
<dbReference type="AlphaFoldDB" id="A0A0V0S6V4"/>
<evidence type="ECO:0000313" key="1">
    <source>
        <dbReference type="EMBL" id="KRX22460.1"/>
    </source>
</evidence>
<gene>
    <name evidence="1" type="ORF">T07_13002</name>
</gene>
<dbReference type="OrthoDB" id="10345611at2759"/>
<evidence type="ECO:0000313" key="2">
    <source>
        <dbReference type="Proteomes" id="UP000054630"/>
    </source>
</evidence>
<dbReference type="Proteomes" id="UP000054630">
    <property type="component" value="Unassembled WGS sequence"/>
</dbReference>
<accession>A0A0V0S6V4</accession>
<sequence>MCADIVFVGAVPPTAQTCVQIMFDLCPVQLAIASSPPVVVPISALSGSARTTSQVTGQSMT</sequence>